<proteinExistence type="inferred from homology"/>
<keyword evidence="8" id="KW-1185">Reference proteome</keyword>
<dbReference type="GO" id="GO:0009306">
    <property type="term" value="P:protein secretion"/>
    <property type="evidence" value="ECO:0007669"/>
    <property type="project" value="InterPro"/>
</dbReference>
<comment type="similarity">
    <text evidence="4">Belongs to the bacterial secretin family.</text>
</comment>
<dbReference type="InterPro" id="IPR004846">
    <property type="entry name" value="T2SS/T3SS_dom"/>
</dbReference>
<evidence type="ECO:0000313" key="7">
    <source>
        <dbReference type="EMBL" id="ARU03119.1"/>
    </source>
</evidence>
<comment type="subcellular location">
    <subcellularLocation>
        <location evidence="1">Membrane</location>
    </subcellularLocation>
</comment>
<dbReference type="PROSITE" id="PS51257">
    <property type="entry name" value="PROKAR_LIPOPROTEIN"/>
    <property type="match status" value="1"/>
</dbReference>
<evidence type="ECO:0000259" key="6">
    <source>
        <dbReference type="Pfam" id="PF00263"/>
    </source>
</evidence>
<dbReference type="AlphaFoldDB" id="A0A1Y0EI48"/>
<evidence type="ECO:0000313" key="8">
    <source>
        <dbReference type="Proteomes" id="UP000195273"/>
    </source>
</evidence>
<keyword evidence="2 5" id="KW-0732">Signal</keyword>
<name>A0A1Y0EI48_9RHOB</name>
<dbReference type="RefSeq" id="WP_087212181.1">
    <property type="nucleotide sequence ID" value="NZ_CP021431.1"/>
</dbReference>
<reference evidence="7 8" key="1">
    <citation type="submission" date="2017-05" db="EMBL/GenBank/DDBJ databases">
        <title>Genome Sequence of Loktanella vestfoldensis Strain SMR4r Isolated from a Culture of the Diatom Skeletonema marinoi.</title>
        <authorList>
            <person name="Topel M."/>
            <person name="Pinder M.I.M."/>
            <person name="Johansson O.N."/>
            <person name="Kourtchenko O."/>
            <person name="Godhe A."/>
            <person name="Clarke A.K."/>
        </authorList>
    </citation>
    <scope>NUCLEOTIDE SEQUENCE [LARGE SCALE GENOMIC DNA]</scope>
    <source>
        <strain evidence="7 8">SMR4r</strain>
    </source>
</reference>
<accession>A0A1Y0EI48</accession>
<sequence>MRRLLQSSAALALVLALSACETIDQADQQINEAARLTNEQAARLAAAQRGEVQIVDRPYFGEAVRVPLGETRGQPIPREFEAAKGVDIELRNEGINVFADKVTTATGIPVNIRTVYTSENWNSVDVRAGASMRLHHVGALSRALDIVASRTDTVWHYDGKAITFDTMVRTSYQIPLPTGSSSFSSSVNGLQAGGSSVSLTRGVELDPWGEIENRLAAVVAPPAEFQLNRNAGTVTVLGQPSVQKEVERVVDEFKAIYGARIGLEIGIFFVDSEKLSQFEGGIEGAGSNYSVSGLATALSGNGVATLSRGAETLSFRALAQNEAVVDFRQASTIAQSGVWSPTVIKNTTNYVSGTETSTTDGVTSTSITTGSIDSGLSIHALPRIVNNGKIHLNLTLLQSSLNGLDEFTSSNSTVQLPSVDERALQNDAILSPGETLVLAGYEQEYATRAVRRNNLFLGGSNDAEIRKVRMIVLVRPAILPTVEDRR</sequence>
<protein>
    <submittedName>
        <fullName evidence="7">Outer membrane lipoprotein BfpB</fullName>
    </submittedName>
</protein>
<gene>
    <name evidence="7" type="primary">bfpB</name>
    <name evidence="7" type="ORF">LOKVESSMR4R_03854</name>
</gene>
<dbReference type="PANTHER" id="PTHR30332">
    <property type="entry name" value="PROBABLE GENERAL SECRETION PATHWAY PROTEIN D"/>
    <property type="match status" value="1"/>
</dbReference>
<evidence type="ECO:0000256" key="4">
    <source>
        <dbReference type="RuleBase" id="RU004003"/>
    </source>
</evidence>
<evidence type="ECO:0000256" key="1">
    <source>
        <dbReference type="ARBA" id="ARBA00004370"/>
    </source>
</evidence>
<dbReference type="KEGG" id="lvs:LOKVESSMR4R_03854"/>
<dbReference type="OrthoDB" id="7836998at2"/>
<dbReference type="EMBL" id="CP021431">
    <property type="protein sequence ID" value="ARU03119.1"/>
    <property type="molecule type" value="Genomic_DNA"/>
</dbReference>
<dbReference type="GO" id="GO:0016020">
    <property type="term" value="C:membrane"/>
    <property type="evidence" value="ECO:0007669"/>
    <property type="project" value="UniProtKB-SubCell"/>
</dbReference>
<feature type="domain" description="Type II/III secretion system secretin-like" evidence="6">
    <location>
        <begin position="343"/>
        <end position="449"/>
    </location>
</feature>
<dbReference type="Proteomes" id="UP000195273">
    <property type="component" value="Chromosome"/>
</dbReference>
<dbReference type="Pfam" id="PF00263">
    <property type="entry name" value="Secretin"/>
    <property type="match status" value="1"/>
</dbReference>
<feature type="signal peptide" evidence="5">
    <location>
        <begin position="1"/>
        <end position="26"/>
    </location>
</feature>
<dbReference type="InterPro" id="IPR050810">
    <property type="entry name" value="Bact_Secretion_Sys_Channel"/>
</dbReference>
<evidence type="ECO:0000256" key="3">
    <source>
        <dbReference type="ARBA" id="ARBA00023136"/>
    </source>
</evidence>
<dbReference type="PANTHER" id="PTHR30332:SF24">
    <property type="entry name" value="SECRETIN GSPD-RELATED"/>
    <property type="match status" value="1"/>
</dbReference>
<keyword evidence="3" id="KW-0472">Membrane</keyword>
<evidence type="ECO:0000256" key="5">
    <source>
        <dbReference type="SAM" id="SignalP"/>
    </source>
</evidence>
<feature type="chain" id="PRO_5012553142" evidence="5">
    <location>
        <begin position="27"/>
        <end position="486"/>
    </location>
</feature>
<evidence type="ECO:0000256" key="2">
    <source>
        <dbReference type="ARBA" id="ARBA00022729"/>
    </source>
</evidence>
<organism evidence="7 8">
    <name type="scientific">Yoonia vestfoldensis</name>
    <dbReference type="NCBI Taxonomy" id="245188"/>
    <lineage>
        <taxon>Bacteria</taxon>
        <taxon>Pseudomonadati</taxon>
        <taxon>Pseudomonadota</taxon>
        <taxon>Alphaproteobacteria</taxon>
        <taxon>Rhodobacterales</taxon>
        <taxon>Paracoccaceae</taxon>
        <taxon>Yoonia</taxon>
    </lineage>
</organism>
<keyword evidence="7" id="KW-0449">Lipoprotein</keyword>